<protein>
    <submittedName>
        <fullName evidence="1">Uncharacterized protein</fullName>
    </submittedName>
</protein>
<sequence length="61" mass="6941">MSQLLNIRTNGHVRTPTHIMKVLVGQDRPHQGRIIRIQRLYDSLPHQIIACIQARGGATPY</sequence>
<accession>A0A3B3RQZ3</accession>
<dbReference type="AlphaFoldDB" id="A0A3B3RQZ3"/>
<evidence type="ECO:0000313" key="1">
    <source>
        <dbReference type="Ensembl" id="ENSPKIP00000021002.1"/>
    </source>
</evidence>
<dbReference type="Proteomes" id="UP000261540">
    <property type="component" value="Unplaced"/>
</dbReference>
<organism evidence="1 2">
    <name type="scientific">Paramormyrops kingsleyae</name>
    <dbReference type="NCBI Taxonomy" id="1676925"/>
    <lineage>
        <taxon>Eukaryota</taxon>
        <taxon>Metazoa</taxon>
        <taxon>Chordata</taxon>
        <taxon>Craniata</taxon>
        <taxon>Vertebrata</taxon>
        <taxon>Euteleostomi</taxon>
        <taxon>Actinopterygii</taxon>
        <taxon>Neopterygii</taxon>
        <taxon>Teleostei</taxon>
        <taxon>Osteoglossocephala</taxon>
        <taxon>Osteoglossomorpha</taxon>
        <taxon>Osteoglossiformes</taxon>
        <taxon>Mormyridae</taxon>
        <taxon>Paramormyrops</taxon>
    </lineage>
</organism>
<proteinExistence type="predicted"/>
<keyword evidence="2" id="KW-1185">Reference proteome</keyword>
<reference evidence="1" key="2">
    <citation type="submission" date="2025-09" db="UniProtKB">
        <authorList>
            <consortium name="Ensembl"/>
        </authorList>
    </citation>
    <scope>IDENTIFICATION</scope>
</reference>
<name>A0A3B3RQZ3_9TELE</name>
<evidence type="ECO:0000313" key="2">
    <source>
        <dbReference type="Proteomes" id="UP000261540"/>
    </source>
</evidence>
<dbReference type="Ensembl" id="ENSPKIT00000001627.1">
    <property type="protein sequence ID" value="ENSPKIP00000021002.1"/>
    <property type="gene ID" value="ENSPKIG00000005569.1"/>
</dbReference>
<reference evidence="1" key="1">
    <citation type="submission" date="2025-08" db="UniProtKB">
        <authorList>
            <consortium name="Ensembl"/>
        </authorList>
    </citation>
    <scope>IDENTIFICATION</scope>
</reference>